<gene>
    <name evidence="2" type="ORF">LVIROSA_LOCUS8649</name>
</gene>
<dbReference type="PANTHER" id="PTHR34794:SF1">
    <property type="entry name" value="OS10G0101800 PROTEIN"/>
    <property type="match status" value="1"/>
</dbReference>
<feature type="compositionally biased region" description="Low complexity" evidence="1">
    <location>
        <begin position="7"/>
        <end position="16"/>
    </location>
</feature>
<evidence type="ECO:0000256" key="1">
    <source>
        <dbReference type="SAM" id="MobiDB-lite"/>
    </source>
</evidence>
<evidence type="ECO:0008006" key="4">
    <source>
        <dbReference type="Google" id="ProtNLM"/>
    </source>
</evidence>
<feature type="compositionally biased region" description="Polar residues" evidence="1">
    <location>
        <begin position="29"/>
        <end position="38"/>
    </location>
</feature>
<keyword evidence="3" id="KW-1185">Reference proteome</keyword>
<dbReference type="EMBL" id="CAKMRJ010001112">
    <property type="protein sequence ID" value="CAH1421237.1"/>
    <property type="molecule type" value="Genomic_DNA"/>
</dbReference>
<sequence length="208" mass="23029">MDQITYSFTSSLSSSSYQHQHPRKAMKPSQPSYHNSLHSVRKPLQKHTMKQFIAPLPPTPPKIYNVDSSNFKDVVRVLTSEPEFQYPSARRLKDSAPPPLILSTIPKPSLFHLFPKQTPSTAPSSEGGSMLSPLPTFMMSPDFSNLLKETLNTTRYTSKSGVMDCFASKPGDYNPSEDAVMSPLEFSMSPTSLSWCSSVFSAQGSFPS</sequence>
<proteinExistence type="predicted"/>
<comment type="caution">
    <text evidence="2">The sequence shown here is derived from an EMBL/GenBank/DDBJ whole genome shotgun (WGS) entry which is preliminary data.</text>
</comment>
<accession>A0AAU9M3T9</accession>
<dbReference type="PANTHER" id="PTHR34794">
    <property type="entry name" value="EXPRESSED PROTEIN"/>
    <property type="match status" value="1"/>
</dbReference>
<evidence type="ECO:0000313" key="3">
    <source>
        <dbReference type="Proteomes" id="UP001157418"/>
    </source>
</evidence>
<name>A0AAU9M3T9_9ASTR</name>
<protein>
    <recommendedName>
        <fullName evidence="4">VQ domain-containing protein</fullName>
    </recommendedName>
</protein>
<dbReference type="InterPro" id="IPR039610">
    <property type="entry name" value="VQ29"/>
</dbReference>
<dbReference type="Proteomes" id="UP001157418">
    <property type="component" value="Unassembled WGS sequence"/>
</dbReference>
<feature type="region of interest" description="Disordered" evidence="1">
    <location>
        <begin position="1"/>
        <end position="38"/>
    </location>
</feature>
<organism evidence="2 3">
    <name type="scientific">Lactuca virosa</name>
    <dbReference type="NCBI Taxonomy" id="75947"/>
    <lineage>
        <taxon>Eukaryota</taxon>
        <taxon>Viridiplantae</taxon>
        <taxon>Streptophyta</taxon>
        <taxon>Embryophyta</taxon>
        <taxon>Tracheophyta</taxon>
        <taxon>Spermatophyta</taxon>
        <taxon>Magnoliopsida</taxon>
        <taxon>eudicotyledons</taxon>
        <taxon>Gunneridae</taxon>
        <taxon>Pentapetalae</taxon>
        <taxon>asterids</taxon>
        <taxon>campanulids</taxon>
        <taxon>Asterales</taxon>
        <taxon>Asteraceae</taxon>
        <taxon>Cichorioideae</taxon>
        <taxon>Cichorieae</taxon>
        <taxon>Lactucinae</taxon>
        <taxon>Lactuca</taxon>
    </lineage>
</organism>
<reference evidence="2 3" key="1">
    <citation type="submission" date="2022-01" db="EMBL/GenBank/DDBJ databases">
        <authorList>
            <person name="Xiong W."/>
            <person name="Schranz E."/>
        </authorList>
    </citation>
    <scope>NUCLEOTIDE SEQUENCE [LARGE SCALE GENOMIC DNA]</scope>
</reference>
<evidence type="ECO:0000313" key="2">
    <source>
        <dbReference type="EMBL" id="CAH1421237.1"/>
    </source>
</evidence>
<dbReference type="AlphaFoldDB" id="A0AAU9M3T9"/>